<keyword evidence="2" id="KW-0472">Membrane</keyword>
<gene>
    <name evidence="3" type="ORF">C2L71_03105</name>
</gene>
<dbReference type="Proteomes" id="UP000236197">
    <property type="component" value="Unassembled WGS sequence"/>
</dbReference>
<feature type="compositionally biased region" description="Basic and acidic residues" evidence="1">
    <location>
        <begin position="222"/>
        <end position="232"/>
    </location>
</feature>
<dbReference type="InterPro" id="IPR038750">
    <property type="entry name" value="YczE/YyaS-like"/>
</dbReference>
<evidence type="ECO:0000256" key="1">
    <source>
        <dbReference type="SAM" id="MobiDB-lite"/>
    </source>
</evidence>
<protein>
    <recommendedName>
        <fullName evidence="5">YitT family protein</fullName>
    </recommendedName>
</protein>
<evidence type="ECO:0000313" key="4">
    <source>
        <dbReference type="Proteomes" id="UP000236197"/>
    </source>
</evidence>
<comment type="caution">
    <text evidence="3">The sequence shown here is derived from an EMBL/GenBank/DDBJ whole genome shotgun (WGS) entry which is preliminary data.</text>
</comment>
<dbReference type="Pfam" id="PF19700">
    <property type="entry name" value="DUF6198"/>
    <property type="match status" value="1"/>
</dbReference>
<dbReference type="PANTHER" id="PTHR40078:SF1">
    <property type="entry name" value="INTEGRAL MEMBRANE PROTEIN"/>
    <property type="match status" value="1"/>
</dbReference>
<feature type="transmembrane region" description="Helical" evidence="2">
    <location>
        <begin position="50"/>
        <end position="70"/>
    </location>
</feature>
<organism evidence="3 4">
    <name type="scientific">Enteroscipio rubneri</name>
    <dbReference type="NCBI Taxonomy" id="2070686"/>
    <lineage>
        <taxon>Bacteria</taxon>
        <taxon>Bacillati</taxon>
        <taxon>Actinomycetota</taxon>
        <taxon>Coriobacteriia</taxon>
        <taxon>Eggerthellales</taxon>
        <taxon>Eggerthellaceae</taxon>
        <taxon>Enteroscipio</taxon>
    </lineage>
</organism>
<accession>A0A2K2UD50</accession>
<evidence type="ECO:0000313" key="3">
    <source>
        <dbReference type="EMBL" id="PNV68265.1"/>
    </source>
</evidence>
<dbReference type="AlphaFoldDB" id="A0A2K2UD50"/>
<dbReference type="OrthoDB" id="87655at2"/>
<name>A0A2K2UD50_9ACTN</name>
<sequence>MKQIAVRSCLLAAGIVIMAAGIVIVTKTSLGTSPISSLGYVLSLSFPNMSYGAFMFAWNIALLLGQIAVLRRDFKAIALLQIPISVVFSLGIDAFNNLFVLYEPSSYPESLVLLAIGVVVLAFGVACTVVANVAMNSGEALVCAVAGKAGWNFGRTKVGFDLVCVSLAVAASLVLLGGIEGVREGTLVAAFATGLVANAFIDLMGGARPPLAEPSSGSRKTGKGERAPEAGA</sequence>
<feature type="transmembrane region" description="Helical" evidence="2">
    <location>
        <begin position="111"/>
        <end position="131"/>
    </location>
</feature>
<dbReference type="RefSeq" id="WP_103264333.1">
    <property type="nucleotide sequence ID" value="NZ_CABMLE010000002.1"/>
</dbReference>
<keyword evidence="4" id="KW-1185">Reference proteome</keyword>
<proteinExistence type="predicted"/>
<feature type="transmembrane region" description="Helical" evidence="2">
    <location>
        <begin position="77"/>
        <end position="99"/>
    </location>
</feature>
<dbReference type="EMBL" id="PPEK01000002">
    <property type="protein sequence ID" value="PNV68265.1"/>
    <property type="molecule type" value="Genomic_DNA"/>
</dbReference>
<dbReference type="PANTHER" id="PTHR40078">
    <property type="entry name" value="INTEGRAL MEMBRANE PROTEIN-RELATED"/>
    <property type="match status" value="1"/>
</dbReference>
<keyword evidence="2" id="KW-0812">Transmembrane</keyword>
<evidence type="ECO:0000256" key="2">
    <source>
        <dbReference type="SAM" id="Phobius"/>
    </source>
</evidence>
<reference evidence="4" key="1">
    <citation type="submission" date="2018-01" db="EMBL/GenBank/DDBJ databases">
        <title>Rubneribacter badeniensis gen. nov., sp. nov., and Colonibacter rubneri, gen. nov., sp. nov., WGS of new members of the Eggerthellaceae.</title>
        <authorList>
            <person name="Danylec N."/>
            <person name="Stoll D.A."/>
            <person name="Doetsch A."/>
            <person name="Kulling S.E."/>
            <person name="Huch M."/>
        </authorList>
    </citation>
    <scope>NUCLEOTIDE SEQUENCE [LARGE SCALE GENOMIC DNA]</scope>
    <source>
        <strain evidence="4">ResAG-96</strain>
    </source>
</reference>
<evidence type="ECO:0008006" key="5">
    <source>
        <dbReference type="Google" id="ProtNLM"/>
    </source>
</evidence>
<keyword evidence="2" id="KW-1133">Transmembrane helix</keyword>
<feature type="transmembrane region" description="Helical" evidence="2">
    <location>
        <begin position="9"/>
        <end position="30"/>
    </location>
</feature>
<feature type="region of interest" description="Disordered" evidence="1">
    <location>
        <begin position="210"/>
        <end position="232"/>
    </location>
</feature>